<sequence>MAKTQFFRCFVEGATASDGRVIERDWIDQIVANFNTKTSPVRINCEHIKGFSPEPPFNGYGDIVAVRAQDDDITIDGKPVKRRALYAQAEANDQLIAVRKKGQKPYPSLELTPNFAGTGKVGMVGMAITDNPASLGVEALNFSALKPMFDGRKAAPDNFFTAAESLPIELEPIASDGTGVADAIKNGFAAVAAMFSTGEKPKEEKPKEQPKEAANDNFAAFATAIGDQMAKSIGDALKPVVDAQATLQNDFATLKSTLETTEAPGGFSRQPATGGDGAVLTDC</sequence>
<organism evidence="2 3">
    <name type="scientific">Sphingomonas oligophenolica</name>
    <dbReference type="NCBI Taxonomy" id="301154"/>
    <lineage>
        <taxon>Bacteria</taxon>
        <taxon>Pseudomonadati</taxon>
        <taxon>Pseudomonadota</taxon>
        <taxon>Alphaproteobacteria</taxon>
        <taxon>Sphingomonadales</taxon>
        <taxon>Sphingomonadaceae</taxon>
        <taxon>Sphingomonas</taxon>
    </lineage>
</organism>
<keyword evidence="3" id="KW-1185">Reference proteome</keyword>
<feature type="region of interest" description="Disordered" evidence="1">
    <location>
        <begin position="261"/>
        <end position="283"/>
    </location>
</feature>
<evidence type="ECO:0000256" key="1">
    <source>
        <dbReference type="SAM" id="MobiDB-lite"/>
    </source>
</evidence>
<name>A0A502CQF4_9SPHN</name>
<dbReference type="EMBL" id="RCZK01000002">
    <property type="protein sequence ID" value="TPG14349.1"/>
    <property type="molecule type" value="Genomic_DNA"/>
</dbReference>
<dbReference type="Pfam" id="PF05929">
    <property type="entry name" value="Phage_GPO"/>
    <property type="match status" value="1"/>
</dbReference>
<evidence type="ECO:0000313" key="2">
    <source>
        <dbReference type="EMBL" id="TPG14349.1"/>
    </source>
</evidence>
<gene>
    <name evidence="2" type="ORF">EAH84_03305</name>
</gene>
<evidence type="ECO:0000313" key="3">
    <source>
        <dbReference type="Proteomes" id="UP000318413"/>
    </source>
</evidence>
<reference evidence="2 3" key="1">
    <citation type="journal article" date="2019" name="Environ. Microbiol.">
        <title>Species interactions and distinct microbial communities in high Arctic permafrost affected cryosols are associated with the CH4 and CO2 gas fluxes.</title>
        <authorList>
            <person name="Altshuler I."/>
            <person name="Hamel J."/>
            <person name="Turney S."/>
            <person name="Magnuson E."/>
            <person name="Levesque R."/>
            <person name="Greer C."/>
            <person name="Whyte L.G."/>
        </authorList>
    </citation>
    <scope>NUCLEOTIDE SEQUENCE [LARGE SCALE GENOMIC DNA]</scope>
    <source>
        <strain evidence="2 3">S5.1</strain>
    </source>
</reference>
<dbReference type="OrthoDB" id="5625143at2"/>
<dbReference type="Proteomes" id="UP000318413">
    <property type="component" value="Unassembled WGS sequence"/>
</dbReference>
<comment type="caution">
    <text evidence="2">The sequence shown here is derived from an EMBL/GenBank/DDBJ whole genome shotgun (WGS) entry which is preliminary data.</text>
</comment>
<protein>
    <submittedName>
        <fullName evidence="2">Phage capsid protein</fullName>
    </submittedName>
</protein>
<proteinExistence type="predicted"/>
<accession>A0A502CQF4</accession>
<dbReference type="RefSeq" id="WP_140867658.1">
    <property type="nucleotide sequence ID" value="NZ_RCZK01000002.1"/>
</dbReference>
<dbReference type="AlphaFoldDB" id="A0A502CQF4"/>
<dbReference type="InterPro" id="IPR009228">
    <property type="entry name" value="Capsid_scaffold_GpO"/>
</dbReference>